<comment type="catalytic activity">
    <reaction evidence="7">
        <text>a 1,2-diacyl-sn-glycero-3-phosphate + CTP + H(+) = a CDP-1,2-diacyl-sn-glycerol + diphosphate</text>
        <dbReference type="Rhea" id="RHEA:16229"/>
        <dbReference type="ChEBI" id="CHEBI:15378"/>
        <dbReference type="ChEBI" id="CHEBI:33019"/>
        <dbReference type="ChEBI" id="CHEBI:37563"/>
        <dbReference type="ChEBI" id="CHEBI:58332"/>
        <dbReference type="ChEBI" id="CHEBI:58608"/>
        <dbReference type="EC" id="2.7.7.41"/>
    </reaction>
</comment>
<evidence type="ECO:0000256" key="1">
    <source>
        <dbReference type="ARBA" id="ARBA00004141"/>
    </source>
</evidence>
<evidence type="ECO:0000256" key="4">
    <source>
        <dbReference type="ARBA" id="ARBA00022692"/>
    </source>
</evidence>
<evidence type="ECO:0000256" key="6">
    <source>
        <dbReference type="ARBA" id="ARBA00023136"/>
    </source>
</evidence>
<evidence type="ECO:0000256" key="3">
    <source>
        <dbReference type="ARBA" id="ARBA00022679"/>
    </source>
</evidence>
<dbReference type="EMBL" id="JAESND010000001">
    <property type="protein sequence ID" value="MBM3114416.1"/>
    <property type="molecule type" value="Genomic_DNA"/>
</dbReference>
<protein>
    <recommendedName>
        <fullName evidence="7">Phosphatidate cytidylyltransferase</fullName>
        <ecNumber evidence="7">2.7.7.41</ecNumber>
    </recommendedName>
</protein>
<evidence type="ECO:0000313" key="9">
    <source>
        <dbReference type="EMBL" id="MBM3114416.1"/>
    </source>
</evidence>
<dbReference type="Proteomes" id="UP000809431">
    <property type="component" value="Unassembled WGS sequence"/>
</dbReference>
<keyword evidence="4 7" id="KW-0812">Transmembrane</keyword>
<dbReference type="GO" id="GO:0016779">
    <property type="term" value="F:nucleotidyltransferase activity"/>
    <property type="evidence" value="ECO:0007669"/>
    <property type="project" value="UniProtKB-KW"/>
</dbReference>
<feature type="transmembrane region" description="Helical" evidence="8">
    <location>
        <begin position="116"/>
        <end position="138"/>
    </location>
</feature>
<gene>
    <name evidence="9" type="ORF">JMJ54_01125</name>
</gene>
<organism evidence="9 10">
    <name type="scientific">Jeongeupia naejangsanensis</name>
    <dbReference type="NCBI Taxonomy" id="613195"/>
    <lineage>
        <taxon>Bacteria</taxon>
        <taxon>Pseudomonadati</taxon>
        <taxon>Pseudomonadota</taxon>
        <taxon>Betaproteobacteria</taxon>
        <taxon>Neisseriales</taxon>
        <taxon>Chitinibacteraceae</taxon>
        <taxon>Jeongeupia</taxon>
    </lineage>
</organism>
<dbReference type="PROSITE" id="PS01315">
    <property type="entry name" value="CDS"/>
    <property type="match status" value="1"/>
</dbReference>
<comment type="pathway">
    <text evidence="7">Phospholipid metabolism; CDP-diacylglycerol biosynthesis; CDP-diacylglycerol from sn-glycerol 3-phosphate: step 3/3.</text>
</comment>
<accession>A0ABS2BFN3</accession>
<feature type="transmembrane region" description="Helical" evidence="8">
    <location>
        <begin position="250"/>
        <end position="270"/>
    </location>
</feature>
<dbReference type="PANTHER" id="PTHR43535:SF1">
    <property type="entry name" value="PHOSPHATIDATE CYTIDYLYLTRANSFERASE"/>
    <property type="match status" value="1"/>
</dbReference>
<proteinExistence type="inferred from homology"/>
<evidence type="ECO:0000256" key="2">
    <source>
        <dbReference type="ARBA" id="ARBA00010185"/>
    </source>
</evidence>
<dbReference type="InterPro" id="IPR000374">
    <property type="entry name" value="PC_trans"/>
</dbReference>
<keyword evidence="3 7" id="KW-0808">Transferase</keyword>
<evidence type="ECO:0000313" key="10">
    <source>
        <dbReference type="Proteomes" id="UP000809431"/>
    </source>
</evidence>
<keyword evidence="10" id="KW-1185">Reference proteome</keyword>
<comment type="similarity">
    <text evidence="2 7">Belongs to the CDS family.</text>
</comment>
<dbReference type="RefSeq" id="WP_203536110.1">
    <property type="nucleotide sequence ID" value="NZ_JAESND010000001.1"/>
</dbReference>
<dbReference type="Pfam" id="PF01148">
    <property type="entry name" value="CTP_transf_1"/>
    <property type="match status" value="1"/>
</dbReference>
<evidence type="ECO:0000256" key="5">
    <source>
        <dbReference type="ARBA" id="ARBA00022989"/>
    </source>
</evidence>
<dbReference type="PANTHER" id="PTHR43535">
    <property type="entry name" value="PHOSPHATIDATE CYTIDYLYLTRANSFERASE"/>
    <property type="match status" value="1"/>
</dbReference>
<keyword evidence="6 8" id="KW-0472">Membrane</keyword>
<keyword evidence="7 9" id="KW-0548">Nucleotidyltransferase</keyword>
<keyword evidence="5 8" id="KW-1133">Transmembrane helix</keyword>
<feature type="transmembrane region" description="Helical" evidence="8">
    <location>
        <begin position="224"/>
        <end position="244"/>
    </location>
</feature>
<evidence type="ECO:0000256" key="8">
    <source>
        <dbReference type="SAM" id="Phobius"/>
    </source>
</evidence>
<dbReference type="EC" id="2.7.7.41" evidence="7"/>
<feature type="transmembrane region" description="Helical" evidence="8">
    <location>
        <begin position="50"/>
        <end position="80"/>
    </location>
</feature>
<feature type="transmembrane region" description="Helical" evidence="8">
    <location>
        <begin position="150"/>
        <end position="171"/>
    </location>
</feature>
<comment type="subcellular location">
    <subcellularLocation>
        <location evidence="1">Membrane</location>
        <topology evidence="1">Multi-pass membrane protein</topology>
    </subcellularLocation>
</comment>
<comment type="caution">
    <text evidence="9">The sequence shown here is derived from an EMBL/GenBank/DDBJ whole genome shotgun (WGS) entry which is preliminary data.</text>
</comment>
<evidence type="ECO:0000256" key="7">
    <source>
        <dbReference type="RuleBase" id="RU003938"/>
    </source>
</evidence>
<sequence>MNPFPISDVLFYALCVIVAVLVFASGTIAALGWHFPQKDWLELRQRVRTWWWIVAVFVLAISVNREVSLVVLGFVSFLAFKEYLTLVPTRRADHLPLLWAYLAIPIQYFWIWYGWYGMFIIFIPVYAFLFLPMRMVLIGETQGFLRAASTLHWGLMTTVFSLSHMAYLLVLPTDVTGSMKGDGALLVLFLVVLTQFNDVAQYLWGKAVGRTKAIPKVSPNKTVAGMLGGALTTTLLGLILGPVLTPMGMAHSAMAGLLIGVTGFVGDVVMSGVKRDLGVKDSGDLLPGHGGILDRLDSLTYTAPLFFHYLRYLYY</sequence>
<feature type="transmembrane region" description="Helical" evidence="8">
    <location>
        <begin position="9"/>
        <end position="30"/>
    </location>
</feature>
<reference evidence="9 10" key="1">
    <citation type="submission" date="2021-01" db="EMBL/GenBank/DDBJ databases">
        <title>Draft Genome Sequence and Polyhydroxyalkanoate Biosynthetic Potential of Jeongeupia naejangsanensis Type Strain DSM 24253.</title>
        <authorList>
            <person name="Turrini P."/>
            <person name="Artuso I."/>
            <person name="Lugli G.A."/>
            <person name="Frangipani E."/>
            <person name="Ventura M."/>
            <person name="Visca P."/>
        </authorList>
    </citation>
    <scope>NUCLEOTIDE SEQUENCE [LARGE SCALE GENOMIC DNA]</scope>
    <source>
        <strain evidence="9 10">DSM 24253</strain>
    </source>
</reference>
<feature type="transmembrane region" description="Helical" evidence="8">
    <location>
        <begin position="183"/>
        <end position="204"/>
    </location>
</feature>
<name>A0ABS2BFN3_9NEIS</name>